<dbReference type="RefSeq" id="WP_236934069.1">
    <property type="nucleotide sequence ID" value="NZ_CP133461.1"/>
</dbReference>
<gene>
    <name evidence="1" type="ORF">HSX42_13595</name>
</gene>
<evidence type="ECO:0000313" key="2">
    <source>
        <dbReference type="Proteomes" id="UP001297580"/>
    </source>
</evidence>
<organism evidence="1 2">
    <name type="scientific">Geobacillus thermodenitrificans</name>
    <dbReference type="NCBI Taxonomy" id="33940"/>
    <lineage>
        <taxon>Bacteria</taxon>
        <taxon>Bacillati</taxon>
        <taxon>Bacillota</taxon>
        <taxon>Bacilli</taxon>
        <taxon>Bacillales</taxon>
        <taxon>Anoxybacillaceae</taxon>
        <taxon>Geobacillus</taxon>
    </lineage>
</organism>
<evidence type="ECO:0000313" key="1">
    <source>
        <dbReference type="EMBL" id="WMV75293.1"/>
    </source>
</evidence>
<keyword evidence="2" id="KW-1185">Reference proteome</keyword>
<name>A0ABY9Q8R1_GEOTD</name>
<dbReference type="EMBL" id="CP133461">
    <property type="protein sequence ID" value="WMV75293.1"/>
    <property type="molecule type" value="Genomic_DNA"/>
</dbReference>
<sequence length="47" mass="5296">MKWLLGKLLTEGVRAGKRIREIDAANPITQDTVSFLIDVAKEIIKPF</sequence>
<protein>
    <submittedName>
        <fullName evidence="1">Uncharacterized protein</fullName>
    </submittedName>
</protein>
<accession>A0ABY9Q8R1</accession>
<dbReference type="Proteomes" id="UP001297580">
    <property type="component" value="Chromosome"/>
</dbReference>
<reference evidence="1 2" key="1">
    <citation type="submission" date="2023-08" db="EMBL/GenBank/DDBJ databases">
        <title>Complete genome sequence of Geobacillus thermodenitrificans K1041, a genetically tractable strain representative of the genus Geobacillus.</title>
        <authorList>
            <person name="Kani S."/>
            <person name="Suzuki H."/>
        </authorList>
    </citation>
    <scope>NUCLEOTIDE SEQUENCE [LARGE SCALE GENOMIC DNA]</scope>
    <source>
        <strain evidence="1 2">K1041</strain>
    </source>
</reference>
<proteinExistence type="predicted"/>